<dbReference type="EMBL" id="JBHRZV010000003">
    <property type="protein sequence ID" value="MFC3927179.1"/>
    <property type="molecule type" value="Genomic_DNA"/>
</dbReference>
<comment type="caution">
    <text evidence="2">The sequence shown here is derived from an EMBL/GenBank/DDBJ whole genome shotgun (WGS) entry which is preliminary data.</text>
</comment>
<protein>
    <recommendedName>
        <fullName evidence="4">Zinc ribbon domain-containing protein</fullName>
    </recommendedName>
</protein>
<evidence type="ECO:0008006" key="4">
    <source>
        <dbReference type="Google" id="ProtNLM"/>
    </source>
</evidence>
<keyword evidence="1" id="KW-1133">Transmembrane helix</keyword>
<name>A0ABV8CSS0_9STRE</name>
<accession>A0ABV8CSS0</accession>
<reference evidence="3" key="1">
    <citation type="journal article" date="2019" name="Int. J. Syst. Evol. Microbiol.">
        <title>The Global Catalogue of Microorganisms (GCM) 10K type strain sequencing project: providing services to taxonomists for standard genome sequencing and annotation.</title>
        <authorList>
            <consortium name="The Broad Institute Genomics Platform"/>
            <consortium name="The Broad Institute Genome Sequencing Center for Infectious Disease"/>
            <person name="Wu L."/>
            <person name="Ma J."/>
        </authorList>
    </citation>
    <scope>NUCLEOTIDE SEQUENCE [LARGE SCALE GENOMIC DNA]</scope>
    <source>
        <strain evidence="3">CCUG 67170</strain>
    </source>
</reference>
<keyword evidence="1" id="KW-0812">Transmembrane</keyword>
<feature type="transmembrane region" description="Helical" evidence="1">
    <location>
        <begin position="66"/>
        <end position="86"/>
    </location>
</feature>
<evidence type="ECO:0000313" key="2">
    <source>
        <dbReference type="EMBL" id="MFC3927179.1"/>
    </source>
</evidence>
<keyword evidence="1" id="KW-0472">Membrane</keyword>
<keyword evidence="3" id="KW-1185">Reference proteome</keyword>
<sequence length="184" mass="21260">MKQRPTSLKEKTKVFLENLFGIVIIIPVVIVCWFIFPYVIIRDTIVAKGAIIWYTVSSRGGQLPNYILILLSLFLWWAALSEFTPLPHSLSIYRFMGFVETPNTAKLRRKKAKEVYSSLSPEEKAIQDKMDETLQNISFLGLLPDKPDQGRFSCVNCGYEWEVRIAKIYQRKQCGQCAVRYAKE</sequence>
<dbReference type="RefSeq" id="WP_380424399.1">
    <property type="nucleotide sequence ID" value="NZ_JBHRZV010000003.1"/>
</dbReference>
<organism evidence="2 3">
    <name type="scientific">Streptococcus caprae</name>
    <dbReference type="NCBI Taxonomy" id="1640501"/>
    <lineage>
        <taxon>Bacteria</taxon>
        <taxon>Bacillati</taxon>
        <taxon>Bacillota</taxon>
        <taxon>Bacilli</taxon>
        <taxon>Lactobacillales</taxon>
        <taxon>Streptococcaceae</taxon>
        <taxon>Streptococcus</taxon>
    </lineage>
</organism>
<feature type="transmembrane region" description="Helical" evidence="1">
    <location>
        <begin position="20"/>
        <end position="41"/>
    </location>
</feature>
<evidence type="ECO:0000313" key="3">
    <source>
        <dbReference type="Proteomes" id="UP001595807"/>
    </source>
</evidence>
<gene>
    <name evidence="2" type="ORF">ACFORF_00830</name>
</gene>
<proteinExistence type="predicted"/>
<dbReference type="Proteomes" id="UP001595807">
    <property type="component" value="Unassembled WGS sequence"/>
</dbReference>
<evidence type="ECO:0000256" key="1">
    <source>
        <dbReference type="SAM" id="Phobius"/>
    </source>
</evidence>